<proteinExistence type="predicted"/>
<reference evidence="1 2" key="1">
    <citation type="submission" date="2023-11" db="EMBL/GenBank/DDBJ databases">
        <title>Actinomadura monticuli sp. nov., isolated from volcanic ash.</title>
        <authorList>
            <person name="Lee S.D."/>
            <person name="Yang H."/>
            <person name="Kim I.S."/>
        </authorList>
    </citation>
    <scope>NUCLEOTIDE SEQUENCE [LARGE SCALE GENOMIC DNA]</scope>
    <source>
        <strain evidence="1 2">DLS-62</strain>
    </source>
</reference>
<dbReference type="InterPro" id="IPR002591">
    <property type="entry name" value="Phosphodiest/P_Trfase"/>
</dbReference>
<dbReference type="PANTHER" id="PTHR10151">
    <property type="entry name" value="ECTONUCLEOTIDE PYROPHOSPHATASE/PHOSPHODIESTERASE"/>
    <property type="match status" value="1"/>
</dbReference>
<dbReference type="Gene3D" id="3.40.720.10">
    <property type="entry name" value="Alkaline Phosphatase, subunit A"/>
    <property type="match status" value="2"/>
</dbReference>
<dbReference type="Proteomes" id="UP001569963">
    <property type="component" value="Unassembled WGS sequence"/>
</dbReference>
<organism evidence="1 2">
    <name type="scientific">Actinomadura monticuli</name>
    <dbReference type="NCBI Taxonomy" id="3097367"/>
    <lineage>
        <taxon>Bacteria</taxon>
        <taxon>Bacillati</taxon>
        <taxon>Actinomycetota</taxon>
        <taxon>Actinomycetes</taxon>
        <taxon>Streptosporangiales</taxon>
        <taxon>Thermomonosporaceae</taxon>
        <taxon>Actinomadura</taxon>
    </lineage>
</organism>
<keyword evidence="2" id="KW-1185">Reference proteome</keyword>
<dbReference type="EMBL" id="JAXCEI010000002">
    <property type="protein sequence ID" value="MFA1538098.1"/>
    <property type="molecule type" value="Genomic_DNA"/>
</dbReference>
<sequence length="539" mass="58382">MTKTESVRWLVVGLDGASYNVLDPLISDGVVPTIARLAATGRRLGLTAVQPWQTPVNWTSYATGVNPGGHGIYGWWRPSPLTGRMEPASGRDVDLPRFWEIMSAAGHTVGVVNVPMTFPARPVRGFLIAGLDSHFQAPERDPLLSWPPGIPDGLAGEGLAYRVLPELSADSSLDEVLDRWAEVEEVRLAATARLVETHSPEFLQVNLFGTDYVAHRTPAGHPARARAYGVADRFIAGLLELTGPETNVLLVSDHGSADITDLVMIHNVLQDADLLAFLPELAVEQVPHVLGLPPDDPACAALVRRLRTEGARYRRAMYEKWRDAHPGCNVGFSTIDWDRTSAFCVSDYGQVTVNRVRGGGAATSGREVDRVRGLVCEALNALERDGAPLVAQILLREDLYSGRHSQDAPDITPVPVTRDAYWSHAYVFYTSGESRKIVRVADLVDPYRMAAFGDHHETGILIASGPDVVRAAEPSTASILDVAPTLLDRFGVPSPPYFEGVPLADLFGGVRPAPMSGPPAAPDSRMGLQQRLSSLGYHI</sequence>
<name>A0ABV4Q4K6_9ACTN</name>
<dbReference type="InterPro" id="IPR017850">
    <property type="entry name" value="Alkaline_phosphatase_core_sf"/>
</dbReference>
<dbReference type="SUPFAM" id="SSF53649">
    <property type="entry name" value="Alkaline phosphatase-like"/>
    <property type="match status" value="2"/>
</dbReference>
<dbReference type="Pfam" id="PF01663">
    <property type="entry name" value="Phosphodiest"/>
    <property type="match status" value="1"/>
</dbReference>
<dbReference type="RefSeq" id="WP_371947443.1">
    <property type="nucleotide sequence ID" value="NZ_JAXCEI010000002.1"/>
</dbReference>
<dbReference type="PANTHER" id="PTHR10151:SF120">
    <property type="entry name" value="BIS(5'-ADENOSYL)-TRIPHOSPHATASE"/>
    <property type="match status" value="1"/>
</dbReference>
<gene>
    <name evidence="1" type="ORF">SM611_04080</name>
</gene>
<evidence type="ECO:0000313" key="2">
    <source>
        <dbReference type="Proteomes" id="UP001569963"/>
    </source>
</evidence>
<evidence type="ECO:0000313" key="1">
    <source>
        <dbReference type="EMBL" id="MFA1538098.1"/>
    </source>
</evidence>
<accession>A0ABV4Q4K6</accession>
<protein>
    <submittedName>
        <fullName evidence="1">Alkaline phosphatase family protein</fullName>
    </submittedName>
</protein>
<comment type="caution">
    <text evidence="1">The sequence shown here is derived from an EMBL/GenBank/DDBJ whole genome shotgun (WGS) entry which is preliminary data.</text>
</comment>